<dbReference type="Proteomes" id="UP001141259">
    <property type="component" value="Unassembled WGS sequence"/>
</dbReference>
<organism evidence="1 2">
    <name type="scientific">Umezawaea endophytica</name>
    <dbReference type="NCBI Taxonomy" id="1654476"/>
    <lineage>
        <taxon>Bacteria</taxon>
        <taxon>Bacillati</taxon>
        <taxon>Actinomycetota</taxon>
        <taxon>Actinomycetes</taxon>
        <taxon>Pseudonocardiales</taxon>
        <taxon>Pseudonocardiaceae</taxon>
        <taxon>Umezawaea</taxon>
    </lineage>
</organism>
<dbReference type="RefSeq" id="WP_259629328.1">
    <property type="nucleotide sequence ID" value="NZ_JANYMP010000038.1"/>
</dbReference>
<name>A0A9X2VXB8_9PSEU</name>
<comment type="caution">
    <text evidence="1">The sequence shown here is derived from an EMBL/GenBank/DDBJ whole genome shotgun (WGS) entry which is preliminary data.</text>
</comment>
<sequence length="74" mass="7777">MKITKLAKDQNSGGNGCPAVYLGETGELVIQGVQVDIDTFGRLDDVLPGETAVRISSDVVVRAVELYLARAGGE</sequence>
<protein>
    <submittedName>
        <fullName evidence="1">Uncharacterized protein</fullName>
    </submittedName>
</protein>
<reference evidence="1" key="1">
    <citation type="submission" date="2022-08" db="EMBL/GenBank/DDBJ databases">
        <authorList>
            <person name="Tistechok S."/>
            <person name="Samborskyy M."/>
            <person name="Roman I."/>
        </authorList>
    </citation>
    <scope>NUCLEOTIDE SEQUENCE</scope>
    <source>
        <strain evidence="1">DSM 103496</strain>
    </source>
</reference>
<gene>
    <name evidence="1" type="ORF">NZH93_44185</name>
</gene>
<keyword evidence="2" id="KW-1185">Reference proteome</keyword>
<proteinExistence type="predicted"/>
<dbReference type="EMBL" id="JANYMP010000038">
    <property type="protein sequence ID" value="MCS7483877.1"/>
    <property type="molecule type" value="Genomic_DNA"/>
</dbReference>
<evidence type="ECO:0000313" key="1">
    <source>
        <dbReference type="EMBL" id="MCS7483877.1"/>
    </source>
</evidence>
<dbReference type="AlphaFoldDB" id="A0A9X2VXB8"/>
<accession>A0A9X2VXB8</accession>
<evidence type="ECO:0000313" key="2">
    <source>
        <dbReference type="Proteomes" id="UP001141259"/>
    </source>
</evidence>